<feature type="domain" description="SIS" evidence="5">
    <location>
        <begin position="131"/>
        <end position="272"/>
    </location>
</feature>
<evidence type="ECO:0000256" key="3">
    <source>
        <dbReference type="ARBA" id="ARBA00023163"/>
    </source>
</evidence>
<evidence type="ECO:0000256" key="2">
    <source>
        <dbReference type="ARBA" id="ARBA00023125"/>
    </source>
</evidence>
<dbReference type="STRING" id="1423792.FD09_GL000359"/>
<dbReference type="InterPro" id="IPR047640">
    <property type="entry name" value="RpiR-like"/>
</dbReference>
<keyword evidence="3" id="KW-0804">Transcription</keyword>
<dbReference type="PANTHER" id="PTHR30514:SF1">
    <property type="entry name" value="HTH-TYPE TRANSCRIPTIONAL REGULATOR HEXR-RELATED"/>
    <property type="match status" value="1"/>
</dbReference>
<dbReference type="SUPFAM" id="SSF46689">
    <property type="entry name" value="Homeodomain-like"/>
    <property type="match status" value="1"/>
</dbReference>
<proteinExistence type="predicted"/>
<dbReference type="GO" id="GO:1901135">
    <property type="term" value="P:carbohydrate derivative metabolic process"/>
    <property type="evidence" value="ECO:0007669"/>
    <property type="project" value="InterPro"/>
</dbReference>
<evidence type="ECO:0000259" key="5">
    <source>
        <dbReference type="PROSITE" id="PS51464"/>
    </source>
</evidence>
<keyword evidence="1" id="KW-0805">Transcription regulation</keyword>
<dbReference type="PROSITE" id="PS51071">
    <property type="entry name" value="HTH_RPIR"/>
    <property type="match status" value="1"/>
</dbReference>
<evidence type="ECO:0000259" key="4">
    <source>
        <dbReference type="PROSITE" id="PS51071"/>
    </source>
</evidence>
<dbReference type="GO" id="GO:0097367">
    <property type="term" value="F:carbohydrate derivative binding"/>
    <property type="evidence" value="ECO:0007669"/>
    <property type="project" value="InterPro"/>
</dbReference>
<dbReference type="EMBL" id="AZEC01000001">
    <property type="protein sequence ID" value="KRL14702.1"/>
    <property type="molecule type" value="Genomic_DNA"/>
</dbReference>
<keyword evidence="7" id="KW-1185">Reference proteome</keyword>
<gene>
    <name evidence="6" type="ORF">FD09_GL000359</name>
</gene>
<protein>
    <submittedName>
        <fullName evidence="6">Transcriptional regulator</fullName>
    </submittedName>
</protein>
<dbReference type="SUPFAM" id="SSF53697">
    <property type="entry name" value="SIS domain"/>
    <property type="match status" value="1"/>
</dbReference>
<name>A0A0R1N3D3_9LACO</name>
<keyword evidence="2" id="KW-0238">DNA-binding</keyword>
<reference evidence="6 7" key="1">
    <citation type="journal article" date="2015" name="Genome Announc.">
        <title>Expanding the biotechnology potential of lactobacilli through comparative genomics of 213 strains and associated genera.</title>
        <authorList>
            <person name="Sun Z."/>
            <person name="Harris H.M."/>
            <person name="McCann A."/>
            <person name="Guo C."/>
            <person name="Argimon S."/>
            <person name="Zhang W."/>
            <person name="Yang X."/>
            <person name="Jeffery I.B."/>
            <person name="Cooney J.C."/>
            <person name="Kagawa T.F."/>
            <person name="Liu W."/>
            <person name="Song Y."/>
            <person name="Salvetti E."/>
            <person name="Wrobel A."/>
            <person name="Rasinkangas P."/>
            <person name="Parkhill J."/>
            <person name="Rea M.C."/>
            <person name="O'Sullivan O."/>
            <person name="Ritari J."/>
            <person name="Douillard F.P."/>
            <person name="Paul Ross R."/>
            <person name="Yang R."/>
            <person name="Briner A.E."/>
            <person name="Felis G.E."/>
            <person name="de Vos W.M."/>
            <person name="Barrangou R."/>
            <person name="Klaenhammer T.R."/>
            <person name="Caufield P.W."/>
            <person name="Cui Y."/>
            <person name="Zhang H."/>
            <person name="O'Toole P.W."/>
        </authorList>
    </citation>
    <scope>NUCLEOTIDE SEQUENCE [LARGE SCALE GENOMIC DNA]</scope>
    <source>
        <strain evidence="6 7">DSM 12744</strain>
    </source>
</reference>
<dbReference type="PANTHER" id="PTHR30514">
    <property type="entry name" value="GLUCOKINASE"/>
    <property type="match status" value="1"/>
</dbReference>
<dbReference type="GO" id="GO:0003677">
    <property type="term" value="F:DNA binding"/>
    <property type="evidence" value="ECO:0007669"/>
    <property type="project" value="UniProtKB-KW"/>
</dbReference>
<dbReference type="Gene3D" id="3.40.50.10490">
    <property type="entry name" value="Glucose-6-phosphate isomerase like protein, domain 1"/>
    <property type="match status" value="1"/>
</dbReference>
<evidence type="ECO:0000313" key="7">
    <source>
        <dbReference type="Proteomes" id="UP000051330"/>
    </source>
</evidence>
<dbReference type="Gene3D" id="1.10.10.10">
    <property type="entry name" value="Winged helix-like DNA-binding domain superfamily/Winged helix DNA-binding domain"/>
    <property type="match status" value="1"/>
</dbReference>
<feature type="domain" description="HTH rpiR-type" evidence="4">
    <location>
        <begin position="6"/>
        <end position="82"/>
    </location>
</feature>
<dbReference type="Pfam" id="PF01418">
    <property type="entry name" value="HTH_6"/>
    <property type="match status" value="1"/>
</dbReference>
<dbReference type="GO" id="GO:0003700">
    <property type="term" value="F:DNA-binding transcription factor activity"/>
    <property type="evidence" value="ECO:0007669"/>
    <property type="project" value="InterPro"/>
</dbReference>
<dbReference type="PATRIC" id="fig|1423792.3.peg.361"/>
<dbReference type="CDD" id="cd05013">
    <property type="entry name" value="SIS_RpiR"/>
    <property type="match status" value="1"/>
</dbReference>
<dbReference type="Pfam" id="PF01380">
    <property type="entry name" value="SIS"/>
    <property type="match status" value="1"/>
</dbReference>
<evidence type="ECO:0000313" key="6">
    <source>
        <dbReference type="EMBL" id="KRL14702.1"/>
    </source>
</evidence>
<comment type="caution">
    <text evidence="6">The sequence shown here is derived from an EMBL/GenBank/DDBJ whole genome shotgun (WGS) entry which is preliminary data.</text>
</comment>
<dbReference type="AlphaFoldDB" id="A0A0R1N3D3"/>
<dbReference type="InterPro" id="IPR000281">
    <property type="entry name" value="HTH_RpiR"/>
</dbReference>
<dbReference type="Proteomes" id="UP000051330">
    <property type="component" value="Unassembled WGS sequence"/>
</dbReference>
<dbReference type="PROSITE" id="PS51464">
    <property type="entry name" value="SIS"/>
    <property type="match status" value="1"/>
</dbReference>
<accession>A0A0R1N3D3</accession>
<organism evidence="6 7">
    <name type="scientific">Schleiferilactobacillus perolens DSM 12744</name>
    <dbReference type="NCBI Taxonomy" id="1423792"/>
    <lineage>
        <taxon>Bacteria</taxon>
        <taxon>Bacillati</taxon>
        <taxon>Bacillota</taxon>
        <taxon>Bacilli</taxon>
        <taxon>Lactobacillales</taxon>
        <taxon>Lactobacillaceae</taxon>
        <taxon>Schleiferilactobacillus</taxon>
    </lineage>
</organism>
<dbReference type="InterPro" id="IPR035472">
    <property type="entry name" value="RpiR-like_SIS"/>
</dbReference>
<sequence length="286" mass="32275">MKENQLMNLIHQLKTNTKLTYNEQVIAEYILKNLDAVLEMSIYTLAQNTHTSTSAVVRLCKRCGTSGFREFKVGLSRDYAQGLNSLSEIDANMPFLPVDDPLMVSQKIAQLTKETITETQGLLSLKQLQRVTELLLNAKQIYGIGVSSNYIRLTDFQLKVLRIQHYVRLINLQAEQFYLAANSASEDAALMISASGKTAEIVNDAKHFRRNNTPIIAITADAESPLAIYATEVLQIPRKETSQHKVSDFSSQLAIEYVLNTLYACLFNHDFEHNFQILKTTPVSHF</sequence>
<evidence type="ECO:0000256" key="1">
    <source>
        <dbReference type="ARBA" id="ARBA00023015"/>
    </source>
</evidence>
<dbReference type="InterPro" id="IPR001347">
    <property type="entry name" value="SIS_dom"/>
</dbReference>
<dbReference type="InterPro" id="IPR009057">
    <property type="entry name" value="Homeodomain-like_sf"/>
</dbReference>
<dbReference type="InterPro" id="IPR036388">
    <property type="entry name" value="WH-like_DNA-bd_sf"/>
</dbReference>
<dbReference type="InterPro" id="IPR046348">
    <property type="entry name" value="SIS_dom_sf"/>
</dbReference>